<accession>A0A562NUA0</accession>
<comment type="similarity">
    <text evidence="2">Belongs to the hyi family.</text>
</comment>
<gene>
    <name evidence="5" type="ORF">IQ24_01130</name>
</gene>
<keyword evidence="5" id="KW-0670">Pyruvate</keyword>
<feature type="domain" description="Xylose isomerase-like TIM barrel" evidence="4">
    <location>
        <begin position="21"/>
        <end position="252"/>
    </location>
</feature>
<reference evidence="5 6" key="1">
    <citation type="journal article" date="2015" name="Stand. Genomic Sci.">
        <title>Genomic Encyclopedia of Bacterial and Archaeal Type Strains, Phase III: the genomes of soil and plant-associated and newly described type strains.</title>
        <authorList>
            <person name="Whitman W.B."/>
            <person name="Woyke T."/>
            <person name="Klenk H.P."/>
            <person name="Zhou Y."/>
            <person name="Lilburn T.G."/>
            <person name="Beck B.J."/>
            <person name="De Vos P."/>
            <person name="Vandamme P."/>
            <person name="Eisen J.A."/>
            <person name="Garrity G."/>
            <person name="Hugenholtz P."/>
            <person name="Kyrpides N.C."/>
        </authorList>
    </citation>
    <scope>NUCLEOTIDE SEQUENCE [LARGE SCALE GENOMIC DNA]</scope>
    <source>
        <strain evidence="5 6">CGMCC 1.5364</strain>
    </source>
</reference>
<comment type="caution">
    <text evidence="5">The sequence shown here is derived from an EMBL/GenBank/DDBJ whole genome shotgun (WGS) entry which is preliminary data.</text>
</comment>
<dbReference type="GO" id="GO:0046487">
    <property type="term" value="P:glyoxylate metabolic process"/>
    <property type="evidence" value="ECO:0007669"/>
    <property type="project" value="TreeGrafter"/>
</dbReference>
<evidence type="ECO:0000256" key="2">
    <source>
        <dbReference type="PIRNR" id="PIRNR006241"/>
    </source>
</evidence>
<evidence type="ECO:0000259" key="4">
    <source>
        <dbReference type="Pfam" id="PF01261"/>
    </source>
</evidence>
<dbReference type="SUPFAM" id="SSF51658">
    <property type="entry name" value="Xylose isomerase-like"/>
    <property type="match status" value="1"/>
</dbReference>
<dbReference type="Proteomes" id="UP000316225">
    <property type="component" value="Unassembled WGS sequence"/>
</dbReference>
<name>A0A562NUA0_9RHOB</name>
<feature type="active site" description="Proton donor/acceptor" evidence="3">
    <location>
        <position position="237"/>
    </location>
</feature>
<evidence type="ECO:0000313" key="6">
    <source>
        <dbReference type="Proteomes" id="UP000316225"/>
    </source>
</evidence>
<sequence length="256" mass="27861">MPRFAANLTMLFNERPFLDRFAAAADAGFRAVEFLFPYDHPAEAVRKAAEAAGVQIVLFNMPPGDWAAGERGIAAFPDRAEEFSRAVATALDYAAVLSVPRLHLMAGVAPADATHLARYREAIAEAAERAAPLGIDILLEPLNGRDVPGYLLSDFAMAAAEIAGLQRPNVKLQFDIYHRQIMHGDVLTALKEMLPIIGHIQTASVPARNEPGTGELNDARIFEWLDEIGYQGHIGCEYRPLSSTEAGLGWIAPWQG</sequence>
<keyword evidence="6" id="KW-1185">Reference proteome</keyword>
<dbReference type="InterPro" id="IPR026040">
    <property type="entry name" value="HyI-like"/>
</dbReference>
<evidence type="ECO:0000313" key="5">
    <source>
        <dbReference type="EMBL" id="TWI35772.1"/>
    </source>
</evidence>
<dbReference type="Gene3D" id="3.20.20.150">
    <property type="entry name" value="Divalent-metal-dependent TIM barrel enzymes"/>
    <property type="match status" value="1"/>
</dbReference>
<dbReference type="PANTHER" id="PTHR43489">
    <property type="entry name" value="ISOMERASE"/>
    <property type="match status" value="1"/>
</dbReference>
<dbReference type="OrthoDB" id="9786584at2"/>
<dbReference type="RefSeq" id="WP_145396840.1">
    <property type="nucleotide sequence ID" value="NZ_VLKU01000003.1"/>
</dbReference>
<evidence type="ECO:0000256" key="3">
    <source>
        <dbReference type="PIRSR" id="PIRSR006241-50"/>
    </source>
</evidence>
<dbReference type="FunFam" id="3.20.20.150:FF:000007">
    <property type="entry name" value="Hydroxypyruvate isomerase"/>
    <property type="match status" value="1"/>
</dbReference>
<dbReference type="Pfam" id="PF01261">
    <property type="entry name" value="AP_endonuc_2"/>
    <property type="match status" value="1"/>
</dbReference>
<dbReference type="InterPro" id="IPR036237">
    <property type="entry name" value="Xyl_isomerase-like_sf"/>
</dbReference>
<dbReference type="GO" id="GO:0008903">
    <property type="term" value="F:hydroxypyruvate isomerase activity"/>
    <property type="evidence" value="ECO:0007669"/>
    <property type="project" value="TreeGrafter"/>
</dbReference>
<dbReference type="PIRSF" id="PIRSF006241">
    <property type="entry name" value="HyI"/>
    <property type="match status" value="1"/>
</dbReference>
<dbReference type="EMBL" id="VLKU01000003">
    <property type="protein sequence ID" value="TWI35772.1"/>
    <property type="molecule type" value="Genomic_DNA"/>
</dbReference>
<dbReference type="InterPro" id="IPR050417">
    <property type="entry name" value="Sugar_Epim/Isomerase"/>
</dbReference>
<evidence type="ECO:0000256" key="1">
    <source>
        <dbReference type="ARBA" id="ARBA00023235"/>
    </source>
</evidence>
<keyword evidence="1 2" id="KW-0413">Isomerase</keyword>
<protein>
    <submittedName>
        <fullName evidence="5">Hydroxypyruvate isomerase</fullName>
    </submittedName>
</protein>
<organism evidence="5 6">
    <name type="scientific">Paracoccus sulfuroxidans</name>
    <dbReference type="NCBI Taxonomy" id="384678"/>
    <lineage>
        <taxon>Bacteria</taxon>
        <taxon>Pseudomonadati</taxon>
        <taxon>Pseudomonadota</taxon>
        <taxon>Alphaproteobacteria</taxon>
        <taxon>Rhodobacterales</taxon>
        <taxon>Paracoccaceae</taxon>
        <taxon>Paracoccus</taxon>
    </lineage>
</organism>
<feature type="active site" description="Proton donor/acceptor" evidence="3">
    <location>
        <position position="140"/>
    </location>
</feature>
<dbReference type="InterPro" id="IPR053398">
    <property type="entry name" value="HPT_OtnI_isomerases"/>
</dbReference>
<dbReference type="NCBIfam" id="NF043033">
    <property type="entry name" value="OxoTetrIsom"/>
    <property type="match status" value="1"/>
</dbReference>
<proteinExistence type="inferred from homology"/>
<dbReference type="AlphaFoldDB" id="A0A562NUA0"/>
<dbReference type="PANTHER" id="PTHR43489:SF6">
    <property type="entry name" value="HYDROXYPYRUVATE ISOMERASE-RELATED"/>
    <property type="match status" value="1"/>
</dbReference>
<dbReference type="InterPro" id="IPR013022">
    <property type="entry name" value="Xyl_isomerase-like_TIM-brl"/>
</dbReference>